<feature type="domain" description="Peptidase M61 catalytic" evidence="1">
    <location>
        <begin position="282"/>
        <end position="357"/>
    </location>
</feature>
<evidence type="ECO:0000259" key="1">
    <source>
        <dbReference type="Pfam" id="PF05299"/>
    </source>
</evidence>
<evidence type="ECO:0000313" key="3">
    <source>
        <dbReference type="Proteomes" id="UP000298616"/>
    </source>
</evidence>
<dbReference type="Proteomes" id="UP000298616">
    <property type="component" value="Chromosome"/>
</dbReference>
<organism evidence="2 3">
    <name type="scientific">Mangrovivirga cuniculi</name>
    <dbReference type="NCBI Taxonomy" id="2715131"/>
    <lineage>
        <taxon>Bacteria</taxon>
        <taxon>Pseudomonadati</taxon>
        <taxon>Bacteroidota</taxon>
        <taxon>Cytophagia</taxon>
        <taxon>Cytophagales</taxon>
        <taxon>Mangrovivirgaceae</taxon>
        <taxon>Mangrovivirga</taxon>
    </lineage>
</organism>
<gene>
    <name evidence="2" type="ORF">DCC35_19115</name>
</gene>
<protein>
    <recommendedName>
        <fullName evidence="1">Peptidase M61 catalytic domain-containing protein</fullName>
    </recommendedName>
</protein>
<sequence>MNKLITIGLSCFLCGFNLLAQQSIYNVRFSGVEEKKVFVDAELFLQDSVLIMSPNGPVPERWDDYVENLEAKSKSGDEIKITKREGKWIVQGPLEQHINISYEINVDHEDIEWPGGIDGVAFVKDWGFFLTGRSLFIFPEDNNDELVVKFDVDDPSKIQAPWPSSSKGYLVKDNTELTESLIIYGDHAYKKIEREDLKIRFVLTGEKIQADSLRYSQIADQVMNYYYNLMGGGPTPNGNQSTEVMVVINSASQTDGEVIGSHINMMVNPDAHPQEQMVAWFMFAHEFFHLWNGKTIMVNSTRDDWFKEGITNYYTLKALYQVGFINDQALAGIFNGLFYQRYMKDPGLGEISMRDAAEGFSKDDHWGLIYGGGLFVGIGMDMIIREETNNEKSLDDIMKLLYEKYKLKNEYYTSEEILKLASEMADKDLASFFDVYINGSTVIPIDEFLEKAGYHVVIENDNLIMTPKENLEGLDLAIREGFLGEVE</sequence>
<dbReference type="AlphaFoldDB" id="A0A4D7JVZ7"/>
<dbReference type="EMBL" id="CP028923">
    <property type="protein sequence ID" value="QCK16692.1"/>
    <property type="molecule type" value="Genomic_DNA"/>
</dbReference>
<name>A0A4D7JVZ7_9BACT</name>
<dbReference type="OrthoDB" id="9778516at2"/>
<proteinExistence type="predicted"/>
<dbReference type="RefSeq" id="WP_137092283.1">
    <property type="nucleotide sequence ID" value="NZ_CP028923.1"/>
</dbReference>
<dbReference type="InterPro" id="IPR007963">
    <property type="entry name" value="Peptidase_M61_catalytic"/>
</dbReference>
<dbReference type="SUPFAM" id="SSF55486">
    <property type="entry name" value="Metalloproteases ('zincins'), catalytic domain"/>
    <property type="match status" value="1"/>
</dbReference>
<dbReference type="InterPro" id="IPR027268">
    <property type="entry name" value="Peptidase_M4/M1_CTD_sf"/>
</dbReference>
<keyword evidence="3" id="KW-1185">Reference proteome</keyword>
<dbReference type="Gene3D" id="2.60.40.3650">
    <property type="match status" value="1"/>
</dbReference>
<evidence type="ECO:0000313" key="2">
    <source>
        <dbReference type="EMBL" id="QCK16692.1"/>
    </source>
</evidence>
<dbReference type="Pfam" id="PF05299">
    <property type="entry name" value="Peptidase_M61"/>
    <property type="match status" value="1"/>
</dbReference>
<accession>A0A4D7JVZ7</accession>
<dbReference type="KEGG" id="fpf:DCC35_19115"/>
<reference evidence="2 3" key="1">
    <citation type="submission" date="2018-04" db="EMBL/GenBank/DDBJ databases">
        <title>Complete genome uncultured novel isolate.</title>
        <authorList>
            <person name="Merlino G."/>
        </authorList>
    </citation>
    <scope>NUCLEOTIDE SEQUENCE [LARGE SCALE GENOMIC DNA]</scope>
    <source>
        <strain evidence="3">R1DC9</strain>
    </source>
</reference>
<dbReference type="Gene3D" id="1.10.390.10">
    <property type="entry name" value="Neutral Protease Domain 2"/>
    <property type="match status" value="1"/>
</dbReference>